<dbReference type="PANTHER" id="PTHR33608">
    <property type="entry name" value="BLL2464 PROTEIN"/>
    <property type="match status" value="1"/>
</dbReference>
<evidence type="ECO:0000256" key="1">
    <source>
        <dbReference type="SAM" id="Phobius"/>
    </source>
</evidence>
<dbReference type="PANTHER" id="PTHR33608:SF3">
    <property type="entry name" value="SLR2013 PROTEIN"/>
    <property type="match status" value="1"/>
</dbReference>
<protein>
    <recommendedName>
        <fullName evidence="2">DUF58 domain-containing protein</fullName>
    </recommendedName>
</protein>
<dbReference type="EMBL" id="CP003345">
    <property type="protein sequence ID" value="AFM06381.1"/>
    <property type="molecule type" value="Genomic_DNA"/>
</dbReference>
<keyword evidence="1" id="KW-0472">Membrane</keyword>
<feature type="domain" description="DUF58" evidence="2">
    <location>
        <begin position="204"/>
        <end position="390"/>
    </location>
</feature>
<evidence type="ECO:0000313" key="4">
    <source>
        <dbReference type="Proteomes" id="UP000006054"/>
    </source>
</evidence>
<organism evidence="3 4">
    <name type="scientific">Bernardetia litoralis (strain ATCC 23117 / DSM 6794 / NBRC 15988 / NCIMB 1366 / Fx l1 / Sio-4)</name>
    <name type="common">Flexibacter litoralis</name>
    <dbReference type="NCBI Taxonomy" id="880071"/>
    <lineage>
        <taxon>Bacteria</taxon>
        <taxon>Pseudomonadati</taxon>
        <taxon>Bacteroidota</taxon>
        <taxon>Cytophagia</taxon>
        <taxon>Cytophagales</taxon>
        <taxon>Bernardetiaceae</taxon>
        <taxon>Bernardetia</taxon>
    </lineage>
</organism>
<feature type="transmembrane region" description="Helical" evidence="1">
    <location>
        <begin position="37"/>
        <end position="57"/>
    </location>
</feature>
<keyword evidence="1" id="KW-0812">Transmembrane</keyword>
<dbReference type="Pfam" id="PF01882">
    <property type="entry name" value="DUF58"/>
    <property type="match status" value="1"/>
</dbReference>
<feature type="transmembrane region" description="Helical" evidence="1">
    <location>
        <begin position="12"/>
        <end position="31"/>
    </location>
</feature>
<accession>I4AQZ6</accession>
<name>I4AQZ6_BERLS</name>
<keyword evidence="1" id="KW-1133">Transmembrane helix</keyword>
<dbReference type="OrthoDB" id="845740at2"/>
<dbReference type="RefSeq" id="WP_014799804.1">
    <property type="nucleotide sequence ID" value="NC_018018.1"/>
</dbReference>
<dbReference type="Proteomes" id="UP000006054">
    <property type="component" value="Chromosome"/>
</dbReference>
<dbReference type="HOGENOM" id="CLU_048408_0_0_10"/>
<dbReference type="eggNOG" id="COG1721">
    <property type="taxonomic scope" value="Bacteria"/>
</dbReference>
<dbReference type="STRING" id="880071.Fleli_4085"/>
<dbReference type="AlphaFoldDB" id="I4AQZ6"/>
<evidence type="ECO:0000259" key="2">
    <source>
        <dbReference type="Pfam" id="PF01882"/>
    </source>
</evidence>
<dbReference type="KEGG" id="fli:Fleli_4085"/>
<dbReference type="InterPro" id="IPR002881">
    <property type="entry name" value="DUF58"/>
</dbReference>
<sequence precursor="true">MWSIIKNTFLTNRFFYAITACICLFITAFWFPPLIWVAKIALAALAVLTTAEGIMLFHPKMKLKAERLLNPKLSLGDANPVRLVVKSEYPLPVEIEIFDELPFQLQVRDFGVTTKLLQEKPEEILYHVKPTERGIFNFGNVNLIVKTQIGLLQRRVQVPASYDTAVYPSVMQMKKYELMMFSNLSMQNGVRKLRRIGHSYEFDQVKNYVRGDDFRSINWKATSRRNELMVNQYEDERSQPIYLILDKSRVMKMPFEEMTLLDYAINSTLVMSNIILQKGDRVGLISFSNTLDSRIKAEQRSGQLGKIMESLYRQKTEFLEADYDLMYEGVRRLTNGRSLLIFFTNFESMSALKRNLPTLRRLNKLHLLVVVFFQNTELTDYSNLPVTDLEDIYSQTLAQKFLVEKRRMVEELKKYGIQSVLTRPEDLSVNTVNKYMELKARGMI</sequence>
<keyword evidence="4" id="KW-1185">Reference proteome</keyword>
<reference evidence="4" key="1">
    <citation type="submission" date="2012-06" db="EMBL/GenBank/DDBJ databases">
        <title>The complete genome of Flexibacter litoralis DSM 6794.</title>
        <authorList>
            <person name="Lucas S."/>
            <person name="Copeland A."/>
            <person name="Lapidus A."/>
            <person name="Glavina del Rio T."/>
            <person name="Dalin E."/>
            <person name="Tice H."/>
            <person name="Bruce D."/>
            <person name="Goodwin L."/>
            <person name="Pitluck S."/>
            <person name="Peters L."/>
            <person name="Ovchinnikova G."/>
            <person name="Lu M."/>
            <person name="Kyrpides N."/>
            <person name="Mavromatis K."/>
            <person name="Ivanova N."/>
            <person name="Brettin T."/>
            <person name="Detter J.C."/>
            <person name="Han C."/>
            <person name="Larimer F."/>
            <person name="Land M."/>
            <person name="Hauser L."/>
            <person name="Markowitz V."/>
            <person name="Cheng J.-F."/>
            <person name="Hugenholtz P."/>
            <person name="Woyke T."/>
            <person name="Wu D."/>
            <person name="Spring S."/>
            <person name="Lang E."/>
            <person name="Kopitz M."/>
            <person name="Brambilla E."/>
            <person name="Klenk H.-P."/>
            <person name="Eisen J.A."/>
        </authorList>
    </citation>
    <scope>NUCLEOTIDE SEQUENCE [LARGE SCALE GENOMIC DNA]</scope>
    <source>
        <strain evidence="4">ATCC 23117 / DSM 6794 / NBRC 15988 / NCIMB 1366 / Sio-4</strain>
    </source>
</reference>
<proteinExistence type="predicted"/>
<evidence type="ECO:0000313" key="3">
    <source>
        <dbReference type="EMBL" id="AFM06381.1"/>
    </source>
</evidence>
<gene>
    <name evidence="3" type="ordered locus">Fleli_4085</name>
</gene>